<dbReference type="InterPro" id="IPR036390">
    <property type="entry name" value="WH_DNA-bd_sf"/>
</dbReference>
<name>A0A6N0JUT7_ACHDE</name>
<evidence type="ECO:0000259" key="5">
    <source>
        <dbReference type="PROSITE" id="PS50931"/>
    </source>
</evidence>
<dbReference type="Proteomes" id="UP000509782">
    <property type="component" value="Chromosome"/>
</dbReference>
<proteinExistence type="inferred from homology"/>
<gene>
    <name evidence="6" type="ORF">FOC81_28075</name>
</gene>
<dbReference type="PROSITE" id="PS50931">
    <property type="entry name" value="HTH_LYSR"/>
    <property type="match status" value="1"/>
</dbReference>
<accession>A0A6N0JUT7</accession>
<protein>
    <submittedName>
        <fullName evidence="6">LysR family transcriptional regulator</fullName>
    </submittedName>
</protein>
<evidence type="ECO:0000313" key="6">
    <source>
        <dbReference type="EMBL" id="QKQ50360.1"/>
    </source>
</evidence>
<evidence type="ECO:0000256" key="4">
    <source>
        <dbReference type="ARBA" id="ARBA00023163"/>
    </source>
</evidence>
<evidence type="ECO:0000256" key="2">
    <source>
        <dbReference type="ARBA" id="ARBA00023015"/>
    </source>
</evidence>
<dbReference type="CDD" id="cd08460">
    <property type="entry name" value="PBP2_DntR_like_1"/>
    <property type="match status" value="1"/>
</dbReference>
<dbReference type="SUPFAM" id="SSF46785">
    <property type="entry name" value="Winged helix' DNA-binding domain"/>
    <property type="match status" value="1"/>
</dbReference>
<dbReference type="PANTHER" id="PTHR30118">
    <property type="entry name" value="HTH-TYPE TRANSCRIPTIONAL REGULATOR LEUO-RELATED"/>
    <property type="match status" value="1"/>
</dbReference>
<dbReference type="InterPro" id="IPR000847">
    <property type="entry name" value="LysR_HTH_N"/>
</dbReference>
<dbReference type="Gene3D" id="3.40.190.10">
    <property type="entry name" value="Periplasmic binding protein-like II"/>
    <property type="match status" value="2"/>
</dbReference>
<dbReference type="InterPro" id="IPR050389">
    <property type="entry name" value="LysR-type_TF"/>
</dbReference>
<dbReference type="InterPro" id="IPR005119">
    <property type="entry name" value="LysR_subst-bd"/>
</dbReference>
<dbReference type="RefSeq" id="WP_174717228.1">
    <property type="nucleotide sequence ID" value="NZ_CP054569.1"/>
</dbReference>
<dbReference type="GO" id="GO:0003677">
    <property type="term" value="F:DNA binding"/>
    <property type="evidence" value="ECO:0007669"/>
    <property type="project" value="UniProtKB-KW"/>
</dbReference>
<organism evidence="6 7">
    <name type="scientific">Achromobacter denitrificans</name>
    <name type="common">Alcaligenes denitrificans</name>
    <dbReference type="NCBI Taxonomy" id="32002"/>
    <lineage>
        <taxon>Bacteria</taxon>
        <taxon>Pseudomonadati</taxon>
        <taxon>Pseudomonadota</taxon>
        <taxon>Betaproteobacteria</taxon>
        <taxon>Burkholderiales</taxon>
        <taxon>Alcaligenaceae</taxon>
        <taxon>Achromobacter</taxon>
    </lineage>
</organism>
<reference evidence="6 7" key="1">
    <citation type="submission" date="2020-05" db="EMBL/GenBank/DDBJ databases">
        <title>FDA dAtabase for Regulatory Grade micrObial Sequences (FDA-ARGOS): Supporting development and validation of Infectious Disease Dx tests.</title>
        <authorList>
            <person name="Sproer C."/>
            <person name="Gronow S."/>
            <person name="Severitt S."/>
            <person name="Schroder I."/>
            <person name="Tallon L."/>
            <person name="Sadzewicz L."/>
            <person name="Zhao X."/>
            <person name="Vavikolanu K."/>
            <person name="Mehta A."/>
            <person name="Aluvathingal J."/>
            <person name="Nadendla S."/>
            <person name="Myers T."/>
            <person name="Yan Y."/>
            <person name="Sichtig H."/>
        </authorList>
    </citation>
    <scope>NUCLEOTIDE SEQUENCE [LARGE SCALE GENOMIC DNA]</scope>
    <source>
        <strain evidence="6 7">FDAARGOS_787</strain>
    </source>
</reference>
<dbReference type="EMBL" id="CP054569">
    <property type="protein sequence ID" value="QKQ50360.1"/>
    <property type="molecule type" value="Genomic_DNA"/>
</dbReference>
<evidence type="ECO:0000256" key="3">
    <source>
        <dbReference type="ARBA" id="ARBA00023125"/>
    </source>
</evidence>
<comment type="similarity">
    <text evidence="1">Belongs to the LysR transcriptional regulatory family.</text>
</comment>
<dbReference type="Pfam" id="PF03466">
    <property type="entry name" value="LysR_substrate"/>
    <property type="match status" value="1"/>
</dbReference>
<dbReference type="InterPro" id="IPR036388">
    <property type="entry name" value="WH-like_DNA-bd_sf"/>
</dbReference>
<dbReference type="Pfam" id="PF00126">
    <property type="entry name" value="HTH_1"/>
    <property type="match status" value="1"/>
</dbReference>
<evidence type="ECO:0000256" key="1">
    <source>
        <dbReference type="ARBA" id="ARBA00009437"/>
    </source>
</evidence>
<keyword evidence="4" id="KW-0804">Transcription</keyword>
<dbReference type="GO" id="GO:0003700">
    <property type="term" value="F:DNA-binding transcription factor activity"/>
    <property type="evidence" value="ECO:0007669"/>
    <property type="project" value="InterPro"/>
</dbReference>
<evidence type="ECO:0000313" key="7">
    <source>
        <dbReference type="Proteomes" id="UP000509782"/>
    </source>
</evidence>
<dbReference type="PANTHER" id="PTHR30118:SF15">
    <property type="entry name" value="TRANSCRIPTIONAL REGULATORY PROTEIN"/>
    <property type="match status" value="1"/>
</dbReference>
<feature type="domain" description="HTH lysR-type" evidence="5">
    <location>
        <begin position="4"/>
        <end position="61"/>
    </location>
</feature>
<dbReference type="SUPFAM" id="SSF53850">
    <property type="entry name" value="Periplasmic binding protein-like II"/>
    <property type="match status" value="1"/>
</dbReference>
<sequence>MKSLDLNLLLTLDVLIQEGSVAGAARRLNLSTPAVSRSLARIRRAVGDPVLVRSGRGLAPTPRALDLHARVRNVVEQAQAVFTEFSQDIDLATLDRVFTLRANDVFVGGYGGRLREYLRRHAPRAVLRFVSEGEDDGDALGGKVDLYIGSSQKFGADIKVQSLFTTTFCGLARAGHPIFDEDIMPRRFAAYDHISVSRRGRAQGPIDAALAALGLARHVSLITPTFHAAIFALADSDLILPSMPRDLIPGVERLGLKLRAFPVPVPVTPVTVVQAWPPRLDSDLAHRWLRQTIKQVCGASEAAAQPL</sequence>
<keyword evidence="2" id="KW-0805">Transcription regulation</keyword>
<keyword evidence="3" id="KW-0238">DNA-binding</keyword>
<dbReference type="Gene3D" id="1.10.10.10">
    <property type="entry name" value="Winged helix-like DNA-binding domain superfamily/Winged helix DNA-binding domain"/>
    <property type="match status" value="1"/>
</dbReference>
<dbReference type="AlphaFoldDB" id="A0A6N0JUT7"/>